<dbReference type="RefSeq" id="WP_275647907.1">
    <property type="nucleotide sequence ID" value="NZ_JARFVA010000001.1"/>
</dbReference>
<evidence type="ECO:0000313" key="3">
    <source>
        <dbReference type="EMBL" id="MDF0705790.1"/>
    </source>
</evidence>
<sequence length="148" mass="17204">MTKKLLIVALVHLLSFTAFGQTDGEYSKTLKRMFEVSGTEISFQTAIKQMFSMFREQYPTIETEIWVDLEKEFSKTSLNELTEMLVPVYSKHLNQQDLEDLIQFFETPVGKKYAASTPLILQESMQVGQQWGMKIGQDFQRKLQEKGY</sequence>
<accession>A0ABT5XIT3</accession>
<feature type="chain" id="PRO_5046312301" evidence="1">
    <location>
        <begin position="21"/>
        <end position="148"/>
    </location>
</feature>
<keyword evidence="1" id="KW-0732">Signal</keyword>
<gene>
    <name evidence="3" type="ORF">PY091_01095</name>
</gene>
<dbReference type="InterPro" id="IPR018637">
    <property type="entry name" value="DUF2059"/>
</dbReference>
<organism evidence="3 4">
    <name type="scientific">Flagellimonas okinawensis</name>
    <dbReference type="NCBI Taxonomy" id="3031324"/>
    <lineage>
        <taxon>Bacteria</taxon>
        <taxon>Pseudomonadati</taxon>
        <taxon>Bacteroidota</taxon>
        <taxon>Flavobacteriia</taxon>
        <taxon>Flavobacteriales</taxon>
        <taxon>Flavobacteriaceae</taxon>
        <taxon>Flagellimonas</taxon>
    </lineage>
</organism>
<feature type="signal peptide" evidence="1">
    <location>
        <begin position="1"/>
        <end position="20"/>
    </location>
</feature>
<feature type="domain" description="DUF2059" evidence="2">
    <location>
        <begin position="80"/>
        <end position="137"/>
    </location>
</feature>
<comment type="caution">
    <text evidence="3">The sequence shown here is derived from an EMBL/GenBank/DDBJ whole genome shotgun (WGS) entry which is preliminary data.</text>
</comment>
<dbReference type="Pfam" id="PF09832">
    <property type="entry name" value="DUF2059"/>
    <property type="match status" value="1"/>
</dbReference>
<dbReference type="Proteomes" id="UP001217083">
    <property type="component" value="Unassembled WGS sequence"/>
</dbReference>
<evidence type="ECO:0000313" key="4">
    <source>
        <dbReference type="Proteomes" id="UP001217083"/>
    </source>
</evidence>
<proteinExistence type="predicted"/>
<evidence type="ECO:0000259" key="2">
    <source>
        <dbReference type="Pfam" id="PF09832"/>
    </source>
</evidence>
<keyword evidence="4" id="KW-1185">Reference proteome</keyword>
<reference evidence="3 4" key="1">
    <citation type="submission" date="2023-03" db="EMBL/GenBank/DDBJ databases">
        <title>Muricauda XX sp. nov. and Muricauda XXX sp. nov., two novel species isolated from Okinawa Trough.</title>
        <authorList>
            <person name="Cao W."/>
            <person name="Deng X."/>
        </authorList>
    </citation>
    <scope>NUCLEOTIDE SEQUENCE [LARGE SCALE GENOMIC DNA]</scope>
    <source>
        <strain evidence="3 4">81s02</strain>
    </source>
</reference>
<dbReference type="EMBL" id="JARFVA010000001">
    <property type="protein sequence ID" value="MDF0705790.1"/>
    <property type="molecule type" value="Genomic_DNA"/>
</dbReference>
<name>A0ABT5XIT3_9FLAO</name>
<protein>
    <submittedName>
        <fullName evidence="3">DUF2059 domain-containing protein</fullName>
    </submittedName>
</protein>
<evidence type="ECO:0000256" key="1">
    <source>
        <dbReference type="SAM" id="SignalP"/>
    </source>
</evidence>